<dbReference type="Gene3D" id="3.30.360.10">
    <property type="entry name" value="Dihydrodipicolinate Reductase, domain 2"/>
    <property type="match status" value="1"/>
</dbReference>
<evidence type="ECO:0000259" key="1">
    <source>
        <dbReference type="Pfam" id="PF01408"/>
    </source>
</evidence>
<gene>
    <name evidence="3" type="ORF">OCV51_09235</name>
</gene>
<dbReference type="SUPFAM" id="SSF55347">
    <property type="entry name" value="Glyceraldehyde-3-phosphate dehydrogenase-like, C-terminal domain"/>
    <property type="match status" value="1"/>
</dbReference>
<organism evidence="3 4">
    <name type="scientific">Faecalicatena acetigenes</name>
    <dbReference type="NCBI Taxonomy" id="2981790"/>
    <lineage>
        <taxon>Bacteria</taxon>
        <taxon>Bacillati</taxon>
        <taxon>Bacillota</taxon>
        <taxon>Clostridia</taxon>
        <taxon>Lachnospirales</taxon>
        <taxon>Lachnospiraceae</taxon>
        <taxon>Faecalicatena</taxon>
    </lineage>
</organism>
<proteinExistence type="predicted"/>
<keyword evidence="4" id="KW-1185">Reference proteome</keyword>
<reference evidence="3 4" key="1">
    <citation type="journal article" date="2021" name="ISME Commun">
        <title>Automated analysis of genomic sequences facilitates high-throughput and comprehensive description of bacteria.</title>
        <authorList>
            <person name="Hitch T.C.A."/>
        </authorList>
    </citation>
    <scope>NUCLEOTIDE SEQUENCE [LARGE SCALE GENOMIC DNA]</scope>
    <source>
        <strain evidence="3 4">H2_18</strain>
    </source>
</reference>
<evidence type="ECO:0000313" key="3">
    <source>
        <dbReference type="EMBL" id="MCU6747832.1"/>
    </source>
</evidence>
<name>A0ABT2TC66_9FIRM</name>
<feature type="domain" description="Gfo/Idh/MocA-like oxidoreductase N-terminal" evidence="1">
    <location>
        <begin position="2"/>
        <end position="118"/>
    </location>
</feature>
<dbReference type="Gene3D" id="3.40.50.720">
    <property type="entry name" value="NAD(P)-binding Rossmann-like Domain"/>
    <property type="match status" value="1"/>
</dbReference>
<dbReference type="InterPro" id="IPR036291">
    <property type="entry name" value="NAD(P)-bd_dom_sf"/>
</dbReference>
<dbReference type="PANTHER" id="PTHR43054">
    <property type="match status" value="1"/>
</dbReference>
<dbReference type="Pfam" id="PF01408">
    <property type="entry name" value="GFO_IDH_MocA"/>
    <property type="match status" value="1"/>
</dbReference>
<dbReference type="EMBL" id="JAOQJX010000013">
    <property type="protein sequence ID" value="MCU6747832.1"/>
    <property type="molecule type" value="Genomic_DNA"/>
</dbReference>
<dbReference type="Proteomes" id="UP001652394">
    <property type="component" value="Unassembled WGS sequence"/>
</dbReference>
<evidence type="ECO:0000313" key="4">
    <source>
        <dbReference type="Proteomes" id="UP001652394"/>
    </source>
</evidence>
<evidence type="ECO:0000259" key="2">
    <source>
        <dbReference type="Pfam" id="PF22725"/>
    </source>
</evidence>
<feature type="domain" description="GFO/IDH/MocA-like oxidoreductase" evidence="2">
    <location>
        <begin position="138"/>
        <end position="247"/>
    </location>
</feature>
<sequence length="332" mass="37823">MIRFATIGTNFIVDLFLEAAGQCSRLMHTAVYSRSRDTGEQFAKKHGVNTVYTDLTELAEAEEIDAVYIASPNFLHCEQAVLMLEHKKHVLCEKPICSNYKEFMRMRQAAMTNNVVLLEAMRPAYDPGMAAVKENLPKLGKIRRASFRFCQYSSRYDKFKVGQIENAFKPELSNGALMDIGVYCVHPLLLLFGKPDRIQADAVFLENGVDGEGTILAGYPDMLAELSYSKITNGMAESEIQGEEGILIIDRLVDPKELRILYRKKEDEKIRIQKPENNMLYEIEKWCDLIEEKLPSEEALHISAMEMEMMDEVRRKLQIVFPADKVAEPVLP</sequence>
<comment type="caution">
    <text evidence="3">The sequence shown here is derived from an EMBL/GenBank/DDBJ whole genome shotgun (WGS) entry which is preliminary data.</text>
</comment>
<dbReference type="PANTHER" id="PTHR43054:SF1">
    <property type="entry name" value="SCYLLO-INOSITOL 2-DEHYDROGENASE (NADP(+)) IOLU"/>
    <property type="match status" value="1"/>
</dbReference>
<dbReference type="RefSeq" id="WP_059068928.1">
    <property type="nucleotide sequence ID" value="NZ_JAOQJX010000013.1"/>
</dbReference>
<accession>A0ABT2TC66</accession>
<dbReference type="InterPro" id="IPR055170">
    <property type="entry name" value="GFO_IDH_MocA-like_dom"/>
</dbReference>
<protein>
    <submittedName>
        <fullName evidence="3">Gfo/Idh/MocA family oxidoreductase</fullName>
    </submittedName>
</protein>
<dbReference type="InterPro" id="IPR000683">
    <property type="entry name" value="Gfo/Idh/MocA-like_OxRdtase_N"/>
</dbReference>
<dbReference type="Pfam" id="PF22725">
    <property type="entry name" value="GFO_IDH_MocA_C3"/>
    <property type="match status" value="1"/>
</dbReference>
<dbReference type="SUPFAM" id="SSF51735">
    <property type="entry name" value="NAD(P)-binding Rossmann-fold domains"/>
    <property type="match status" value="1"/>
</dbReference>